<dbReference type="RefSeq" id="WP_163661772.1">
    <property type="nucleotide sequence ID" value="NZ_QXHD01000004.1"/>
</dbReference>
<dbReference type="Proteomes" id="UP000481033">
    <property type="component" value="Unassembled WGS sequence"/>
</dbReference>
<evidence type="ECO:0000313" key="1">
    <source>
        <dbReference type="EMBL" id="NEZ55265.1"/>
    </source>
</evidence>
<organism evidence="1 2">
    <name type="scientific">Adonisia turfae CCMR0081</name>
    <dbReference type="NCBI Taxonomy" id="2292702"/>
    <lineage>
        <taxon>Bacteria</taxon>
        <taxon>Bacillati</taxon>
        <taxon>Cyanobacteriota</taxon>
        <taxon>Adonisia</taxon>
        <taxon>Adonisia turfae</taxon>
    </lineage>
</organism>
<comment type="caution">
    <text evidence="1">The sequence shown here is derived from an EMBL/GenBank/DDBJ whole genome shotgun (WGS) entry which is preliminary data.</text>
</comment>
<dbReference type="AlphaFoldDB" id="A0A6M0RGC5"/>
<name>A0A6M0RGC5_9CYAN</name>
<evidence type="ECO:0000313" key="2">
    <source>
        <dbReference type="Proteomes" id="UP000481033"/>
    </source>
</evidence>
<accession>A0A6M0RGC5</accession>
<protein>
    <submittedName>
        <fullName evidence="1">Uncharacterized protein</fullName>
    </submittedName>
</protein>
<reference evidence="1 2" key="1">
    <citation type="journal article" date="2020" name="Microb. Ecol.">
        <title>Ecogenomics of the Marine Benthic Filamentous Cyanobacterium Adonisia.</title>
        <authorList>
            <person name="Walter J.M."/>
            <person name="Coutinho F.H."/>
            <person name="Leomil L."/>
            <person name="Hargreaves P.I."/>
            <person name="Campeao M.E."/>
            <person name="Vieira V.V."/>
            <person name="Silva B.S."/>
            <person name="Fistarol G.O."/>
            <person name="Salomon P.S."/>
            <person name="Sawabe T."/>
            <person name="Mino S."/>
            <person name="Hosokawa M."/>
            <person name="Miyashita H."/>
            <person name="Maruyama F."/>
            <person name="van Verk M.C."/>
            <person name="Dutilh B.E."/>
            <person name="Thompson C.C."/>
            <person name="Thompson F.L."/>
        </authorList>
    </citation>
    <scope>NUCLEOTIDE SEQUENCE [LARGE SCALE GENOMIC DNA]</scope>
    <source>
        <strain evidence="1 2">CCMR0081</strain>
    </source>
</reference>
<proteinExistence type="predicted"/>
<keyword evidence="2" id="KW-1185">Reference proteome</keyword>
<dbReference type="EMBL" id="QXHD01000004">
    <property type="protein sequence ID" value="NEZ55265.1"/>
    <property type="molecule type" value="Genomic_DNA"/>
</dbReference>
<gene>
    <name evidence="1" type="ORF">DXZ20_06160</name>
</gene>
<sequence>MGTPLDFDRYPHGCEIVIPVVLKIPIYIEPVVIERTAVCYGNSHSEVASLKSQLSEAGPVALAHDAQAVVSPVANADINDLDNVSLQQSLSISLRPVADGWHSFAHAIQDLFESGMSGRSRFLQQ</sequence>